<keyword evidence="3" id="KW-1185">Reference proteome</keyword>
<dbReference type="Proteomes" id="UP000444721">
    <property type="component" value="Unassembled WGS sequence"/>
</dbReference>
<dbReference type="VEuPathDB" id="AmoebaDB:NfTy_078250"/>
<dbReference type="OrthoDB" id="10631838at2759"/>
<feature type="compositionally biased region" description="Low complexity" evidence="1">
    <location>
        <begin position="137"/>
        <end position="154"/>
    </location>
</feature>
<evidence type="ECO:0000256" key="1">
    <source>
        <dbReference type="SAM" id="MobiDB-lite"/>
    </source>
</evidence>
<reference evidence="2 3" key="1">
    <citation type="journal article" date="2019" name="Sci. Rep.">
        <title>Nanopore sequencing improves the draft genome of the human pathogenic amoeba Naegleria fowleri.</title>
        <authorList>
            <person name="Liechti N."/>
            <person name="Schurch N."/>
            <person name="Bruggmann R."/>
            <person name="Wittwer M."/>
        </authorList>
    </citation>
    <scope>NUCLEOTIDE SEQUENCE [LARGE SCALE GENOMIC DNA]</scope>
    <source>
        <strain evidence="2 3">ATCC 30894</strain>
    </source>
</reference>
<dbReference type="EMBL" id="VFQX01000051">
    <property type="protein sequence ID" value="KAF0974626.1"/>
    <property type="molecule type" value="Genomic_DNA"/>
</dbReference>
<dbReference type="VEuPathDB" id="AmoebaDB:NF0094380"/>
<gene>
    <name evidence="2" type="ORF">FDP41_006100</name>
</gene>
<proteinExistence type="predicted"/>
<dbReference type="AlphaFoldDB" id="A0A6A5BIJ8"/>
<accession>A0A6A5BIJ8</accession>
<dbReference type="VEuPathDB" id="AmoebaDB:FDP41_006100"/>
<feature type="compositionally biased region" description="Acidic residues" evidence="1">
    <location>
        <begin position="82"/>
        <end position="136"/>
    </location>
</feature>
<protein>
    <submittedName>
        <fullName evidence="2">Uncharacterized protein</fullName>
    </submittedName>
</protein>
<comment type="caution">
    <text evidence="2">The sequence shown here is derived from an EMBL/GenBank/DDBJ whole genome shotgun (WGS) entry which is preliminary data.</text>
</comment>
<dbReference type="RefSeq" id="XP_044559339.1">
    <property type="nucleotide sequence ID" value="XM_044709699.1"/>
</dbReference>
<sequence>MSSNNHQLPTAISEHVATLREEASLGGEDQERESSNQRYYSHRNVLSSRFVRFLDRLLGTSHDSQEHEQDEDEQSSTSSPSSEDDHDGEEEDEIINTDEEYETEEDDEDEEDDEEPNEETENDEQYEEEDEDDDENTSNYSTSASLNTTTTTTTTEHHHQARFTNLLTCTIITELHKALTHYAISRKLTRKIASYHSNMIESCEYLSNLKKALVIVLTANSKWTPFSIKELYAKVFHKLKERSVMSTFDLRVLHLVLHIIFESPRTQNHSRGNINFQQDYDLYHYTYPMIIEMYEYLLEGFREKTITPSSFEQDFSDLNGCLMVGTNMNSSTLAPEEFIQKILHHYRKKYLDVALIAGARRIQNDMIL</sequence>
<name>A0A6A5BIJ8_NAEFO</name>
<feature type="compositionally biased region" description="Polar residues" evidence="1">
    <location>
        <begin position="1"/>
        <end position="10"/>
    </location>
</feature>
<feature type="region of interest" description="Disordered" evidence="1">
    <location>
        <begin position="1"/>
        <end position="44"/>
    </location>
</feature>
<organism evidence="2 3">
    <name type="scientific">Naegleria fowleri</name>
    <name type="common">Brain eating amoeba</name>
    <dbReference type="NCBI Taxonomy" id="5763"/>
    <lineage>
        <taxon>Eukaryota</taxon>
        <taxon>Discoba</taxon>
        <taxon>Heterolobosea</taxon>
        <taxon>Tetramitia</taxon>
        <taxon>Eutetramitia</taxon>
        <taxon>Vahlkampfiidae</taxon>
        <taxon>Naegleria</taxon>
    </lineage>
</organism>
<evidence type="ECO:0000313" key="2">
    <source>
        <dbReference type="EMBL" id="KAF0974626.1"/>
    </source>
</evidence>
<dbReference type="GeneID" id="68113318"/>
<evidence type="ECO:0000313" key="3">
    <source>
        <dbReference type="Proteomes" id="UP000444721"/>
    </source>
</evidence>
<feature type="region of interest" description="Disordered" evidence="1">
    <location>
        <begin position="59"/>
        <end position="159"/>
    </location>
</feature>